<protein>
    <submittedName>
        <fullName evidence="2">Tetratricopeptide repeat protein</fullName>
    </submittedName>
</protein>
<organism evidence="2 3">
    <name type="scientific">Pirellulimonas nuda</name>
    <dbReference type="NCBI Taxonomy" id="2528009"/>
    <lineage>
        <taxon>Bacteria</taxon>
        <taxon>Pseudomonadati</taxon>
        <taxon>Planctomycetota</taxon>
        <taxon>Planctomycetia</taxon>
        <taxon>Pirellulales</taxon>
        <taxon>Lacipirellulaceae</taxon>
        <taxon>Pirellulimonas</taxon>
    </lineage>
</organism>
<feature type="signal peptide" evidence="1">
    <location>
        <begin position="1"/>
        <end position="19"/>
    </location>
</feature>
<evidence type="ECO:0000313" key="2">
    <source>
        <dbReference type="EMBL" id="QDU87153.1"/>
    </source>
</evidence>
<dbReference type="Gene3D" id="1.25.40.10">
    <property type="entry name" value="Tetratricopeptide repeat domain"/>
    <property type="match status" value="1"/>
</dbReference>
<keyword evidence="3" id="KW-1185">Reference proteome</keyword>
<dbReference type="InterPro" id="IPR011990">
    <property type="entry name" value="TPR-like_helical_dom_sf"/>
</dbReference>
<dbReference type="SUPFAM" id="SSF48452">
    <property type="entry name" value="TPR-like"/>
    <property type="match status" value="1"/>
</dbReference>
<gene>
    <name evidence="2" type="ORF">Pla175_05090</name>
</gene>
<name>A0A518D6P0_9BACT</name>
<accession>A0A518D6P0</accession>
<sequence length="608" mass="66556" precursor="true">MILICTVLLAFWCASWAAAADADPAARAQQAEGLIAQLASPVYVERQGAAIELEALGLPAVEPLLASAESPDPEVAAASRRLLDRLAPRWARWDDSPSVRQVMSEYAQQSEQGRLAAVAALAAMPAGESASALVRIARFDTSPDVSETAGLLLIEQVAIAEEAALRAVLPAVIERVNRLAGPSQRASGRWCELLAAQVESPEDAIAPWREAVAGQSQRMAAQDPGRGSPGAGVLRWNLLRLELDADAPRDAVLETAEALVGSTEDQKEGYLERVLGWSGKAERWGVVQALVERHKDTLTSKRSRYLLADLAMLQGQQEQAQRLADEAYDTPATDRDARLNEDSPEIDGGVVVAQWLETRGRPEWAQREYYAATGDDAALNLSSVCAASWLADSLHDNGQEAESAEVIAALLSRIDATPESSRTYGQLADRWRVIPKVNTLRATEAFFRGLAAQAEGDAKQARDFYEQSWGFDPTNADVLIAMHRAAGDEDAQRDRVIDRIERLARSMQLMIEEDPLDPTPYNQWAWLVANTEGDYGKALRYSQRSLQLSPGNAGYLDTLGRCYFAVGDVQQAVDAQRLAVDKMPHLQVMRRQLEEFEQKLAEQHTPTK</sequence>
<dbReference type="KEGG" id="pnd:Pla175_05090"/>
<dbReference type="AlphaFoldDB" id="A0A518D6P0"/>
<dbReference type="EMBL" id="CP036291">
    <property type="protein sequence ID" value="QDU87153.1"/>
    <property type="molecule type" value="Genomic_DNA"/>
</dbReference>
<dbReference type="Proteomes" id="UP000317429">
    <property type="component" value="Chromosome"/>
</dbReference>
<dbReference type="RefSeq" id="WP_145281038.1">
    <property type="nucleotide sequence ID" value="NZ_CP036291.1"/>
</dbReference>
<reference evidence="2 3" key="1">
    <citation type="submission" date="2019-02" db="EMBL/GenBank/DDBJ databases">
        <title>Deep-cultivation of Planctomycetes and their phenomic and genomic characterization uncovers novel biology.</title>
        <authorList>
            <person name="Wiegand S."/>
            <person name="Jogler M."/>
            <person name="Boedeker C."/>
            <person name="Pinto D."/>
            <person name="Vollmers J."/>
            <person name="Rivas-Marin E."/>
            <person name="Kohn T."/>
            <person name="Peeters S.H."/>
            <person name="Heuer A."/>
            <person name="Rast P."/>
            <person name="Oberbeckmann S."/>
            <person name="Bunk B."/>
            <person name="Jeske O."/>
            <person name="Meyerdierks A."/>
            <person name="Storesund J.E."/>
            <person name="Kallscheuer N."/>
            <person name="Luecker S."/>
            <person name="Lage O.M."/>
            <person name="Pohl T."/>
            <person name="Merkel B.J."/>
            <person name="Hornburger P."/>
            <person name="Mueller R.-W."/>
            <person name="Bruemmer F."/>
            <person name="Labrenz M."/>
            <person name="Spormann A.M."/>
            <person name="Op den Camp H."/>
            <person name="Overmann J."/>
            <person name="Amann R."/>
            <person name="Jetten M.S.M."/>
            <person name="Mascher T."/>
            <person name="Medema M.H."/>
            <person name="Devos D.P."/>
            <person name="Kaster A.-K."/>
            <person name="Ovreas L."/>
            <person name="Rohde M."/>
            <person name="Galperin M.Y."/>
            <person name="Jogler C."/>
        </authorList>
    </citation>
    <scope>NUCLEOTIDE SEQUENCE [LARGE SCALE GENOMIC DNA]</scope>
    <source>
        <strain evidence="2 3">Pla175</strain>
    </source>
</reference>
<keyword evidence="1" id="KW-0732">Signal</keyword>
<proteinExistence type="predicted"/>
<dbReference type="OrthoDB" id="228255at2"/>
<feature type="chain" id="PRO_5021855420" evidence="1">
    <location>
        <begin position="20"/>
        <end position="608"/>
    </location>
</feature>
<evidence type="ECO:0000313" key="3">
    <source>
        <dbReference type="Proteomes" id="UP000317429"/>
    </source>
</evidence>
<evidence type="ECO:0000256" key="1">
    <source>
        <dbReference type="SAM" id="SignalP"/>
    </source>
</evidence>